<dbReference type="InterPro" id="IPR034154">
    <property type="entry name" value="TOPRIM_DnaG/twinkle"/>
</dbReference>
<name>A0A6B8M9D6_9HYPH</name>
<protein>
    <submittedName>
        <fullName evidence="3">DUF927 domain-containing protein</fullName>
    </submittedName>
</protein>
<dbReference type="RefSeq" id="WP_016918148.1">
    <property type="nucleotide sequence ID" value="NZ_CP044331.1"/>
</dbReference>
<dbReference type="EMBL" id="CP044331">
    <property type="protein sequence ID" value="QGM98432.1"/>
    <property type="molecule type" value="Genomic_DNA"/>
</dbReference>
<dbReference type="Gene3D" id="3.40.1360.10">
    <property type="match status" value="1"/>
</dbReference>
<accession>A0A6B8M9D6</accession>
<evidence type="ECO:0000259" key="2">
    <source>
        <dbReference type="Pfam" id="PF06048"/>
    </source>
</evidence>
<sequence length="836" mass="90036">MNKFAPLTEAEIAAAIAAVPEEDCPTEGASQAVLPVPADAPSPPTSHPKLGKPAASWEYKDAEGNLLFVVNRFNLRDGRKIILPLSVWRDKDGALNWLWKGVPAPRPLFNLDKLAFDQSKPVVIAEGEKSAVAAQAVFHDHIVTTSPNGSSAADKADWSPLAGRKVIVWPDGDEAGQKYAADVGAILFDLGAEIRVIDARALALKAPDGGERESFKPGWDAADAIEEWAADLPKLKQVAASLAKPYVEAGARYVSYEPYEMRADGLWIEIEKGKGESATVIDVKVCQAFEIVGITRDTNGAEWGKLIRWRDKDRKIKTMIVTDAETHGDPGTLCQKLRNVGLYIKRNCQRYLAIYLSDVLTNNRVRLVERTGWHHIGGRDVFVLPEQSIGPDGGETVVFNSNSGAGYEAKGTLDGWKNGVGHLSAGQRMVVLAISAALAGPILYLAGQAGGGIHFVGPSSKGKSTLQRAAASVWGGGFENGFIKQWRATANGLEGAAANTSDTALVLDELGQIDAREFAPAVYAIANGSGKQRAGRDGHAREVRTWRVMVISSGELTVAAKIGEDRFRRAMAGQEVRLLDIHAVKDDALGVFDSTGGFCSAADLARAFSVETRANYGVAGPEFVRRLIAANMTRDDVNTFIREFVSANALDGVDGQIDRALQRFALIATAGELAISLGIVPWAKGAASDAAATAFNDWIEMRGGVVPAEDREAISRVRLFIEKHGNSRFEDIVGDDDAPLIRDRLGWRREHEDGREWWVLPEVWKSEICAGMDPTRVARTLAVAGLLRVPNGRGFQCLVSVNGQKLRAYVLTAGILCDDALCDDAGSGYEVARNAA</sequence>
<proteinExistence type="predicted"/>
<dbReference type="AlphaFoldDB" id="A0A6B8M9D6"/>
<gene>
    <name evidence="3" type="ORF">F7D14_13735</name>
</gene>
<evidence type="ECO:0000313" key="4">
    <source>
        <dbReference type="Proteomes" id="UP000422569"/>
    </source>
</evidence>
<feature type="region of interest" description="Disordered" evidence="1">
    <location>
        <begin position="33"/>
        <end position="53"/>
    </location>
</feature>
<reference evidence="3 4" key="1">
    <citation type="submission" date="2019-09" db="EMBL/GenBank/DDBJ databases">
        <title>Isolation and complete genome sequencing of Methylocystis species.</title>
        <authorList>
            <person name="Rumah B.L."/>
            <person name="Stead C.E."/>
            <person name="Stevens B.C."/>
            <person name="Minton N.P."/>
            <person name="Grosse-Honebrink A."/>
            <person name="Zhang Y."/>
        </authorList>
    </citation>
    <scope>NUCLEOTIDE SEQUENCE [LARGE SCALE GENOMIC DNA]</scope>
    <source>
        <strain evidence="3 4">BRCS2</strain>
    </source>
</reference>
<dbReference type="CDD" id="cd01029">
    <property type="entry name" value="TOPRIM_primases"/>
    <property type="match status" value="1"/>
</dbReference>
<dbReference type="Proteomes" id="UP000422569">
    <property type="component" value="Chromosome"/>
</dbReference>
<keyword evidence="4" id="KW-1185">Reference proteome</keyword>
<evidence type="ECO:0000313" key="3">
    <source>
        <dbReference type="EMBL" id="QGM98432.1"/>
    </source>
</evidence>
<evidence type="ECO:0000256" key="1">
    <source>
        <dbReference type="SAM" id="MobiDB-lite"/>
    </source>
</evidence>
<dbReference type="Pfam" id="PF06048">
    <property type="entry name" value="DUF927"/>
    <property type="match status" value="1"/>
</dbReference>
<organism evidence="3 4">
    <name type="scientific">Methylocystis parvus</name>
    <dbReference type="NCBI Taxonomy" id="134"/>
    <lineage>
        <taxon>Bacteria</taxon>
        <taxon>Pseudomonadati</taxon>
        <taxon>Pseudomonadota</taxon>
        <taxon>Alphaproteobacteria</taxon>
        <taxon>Hyphomicrobiales</taxon>
        <taxon>Methylocystaceae</taxon>
        <taxon>Methylocystis</taxon>
    </lineage>
</organism>
<dbReference type="KEGG" id="mpar:F7D14_13735"/>
<dbReference type="InterPro" id="IPR009270">
    <property type="entry name" value="DUF927"/>
</dbReference>
<feature type="domain" description="DUF927" evidence="2">
    <location>
        <begin position="259"/>
        <end position="544"/>
    </location>
</feature>